<dbReference type="SMART" id="SM00729">
    <property type="entry name" value="Elp3"/>
    <property type="match status" value="1"/>
</dbReference>
<dbReference type="PANTHER" id="PTHR11918">
    <property type="entry name" value="RADICAL SAM PROTEINS"/>
    <property type="match status" value="1"/>
</dbReference>
<keyword evidence="7" id="KW-0411">Iron-sulfur</keyword>
<dbReference type="Pfam" id="PF04055">
    <property type="entry name" value="Radical_SAM"/>
    <property type="match status" value="1"/>
</dbReference>
<evidence type="ECO:0000256" key="7">
    <source>
        <dbReference type="ARBA" id="ARBA00023014"/>
    </source>
</evidence>
<dbReference type="Pfam" id="PF00919">
    <property type="entry name" value="UPF0004"/>
    <property type="match status" value="1"/>
</dbReference>
<keyword evidence="4" id="KW-0949">S-adenosyl-L-methionine</keyword>
<dbReference type="AlphaFoldDB" id="A0A940DHC1"/>
<keyword evidence="3" id="KW-0808">Transferase</keyword>
<keyword evidence="6" id="KW-0408">Iron</keyword>
<evidence type="ECO:0000256" key="4">
    <source>
        <dbReference type="ARBA" id="ARBA00022691"/>
    </source>
</evidence>
<evidence type="ECO:0000313" key="10">
    <source>
        <dbReference type="EMBL" id="MBO8424459.1"/>
    </source>
</evidence>
<dbReference type="InterPro" id="IPR020612">
    <property type="entry name" value="Methylthiotransferase_CS"/>
</dbReference>
<dbReference type="PROSITE" id="PS51449">
    <property type="entry name" value="MTTASE_N"/>
    <property type="match status" value="1"/>
</dbReference>
<evidence type="ECO:0000313" key="11">
    <source>
        <dbReference type="Proteomes" id="UP000727857"/>
    </source>
</evidence>
<evidence type="ECO:0000256" key="3">
    <source>
        <dbReference type="ARBA" id="ARBA00022679"/>
    </source>
</evidence>
<proteinExistence type="predicted"/>
<accession>A0A940DHC1</accession>
<dbReference type="NCBIfam" id="TIGR01579">
    <property type="entry name" value="MiaB-like-C"/>
    <property type="match status" value="1"/>
</dbReference>
<reference evidence="10" key="2">
    <citation type="journal article" date="2021" name="PeerJ">
        <title>Extensive microbial diversity within the chicken gut microbiome revealed by metagenomics and culture.</title>
        <authorList>
            <person name="Gilroy R."/>
            <person name="Ravi A."/>
            <person name="Getino M."/>
            <person name="Pursley I."/>
            <person name="Horton D.L."/>
            <person name="Alikhan N.F."/>
            <person name="Baker D."/>
            <person name="Gharbi K."/>
            <person name="Hall N."/>
            <person name="Watson M."/>
            <person name="Adriaenssens E.M."/>
            <person name="Foster-Nyarko E."/>
            <person name="Jarju S."/>
            <person name="Secka A."/>
            <person name="Antonio M."/>
            <person name="Oren A."/>
            <person name="Chaudhuri R.R."/>
            <person name="La Ragione R."/>
            <person name="Hildebrand F."/>
            <person name="Pallen M.J."/>
        </authorList>
    </citation>
    <scope>NUCLEOTIDE SEQUENCE</scope>
    <source>
        <strain evidence="10">517</strain>
    </source>
</reference>
<dbReference type="SFLD" id="SFLDS00029">
    <property type="entry name" value="Radical_SAM"/>
    <property type="match status" value="1"/>
</dbReference>
<dbReference type="SUPFAM" id="SSF102114">
    <property type="entry name" value="Radical SAM enzymes"/>
    <property type="match status" value="1"/>
</dbReference>
<dbReference type="PROSITE" id="PS01278">
    <property type="entry name" value="MTTASE_RADICAL"/>
    <property type="match status" value="1"/>
</dbReference>
<dbReference type="InterPro" id="IPR006467">
    <property type="entry name" value="MiaB-like_bact"/>
</dbReference>
<evidence type="ECO:0000256" key="6">
    <source>
        <dbReference type="ARBA" id="ARBA00023004"/>
    </source>
</evidence>
<dbReference type="GO" id="GO:0035598">
    <property type="term" value="F:tRNA (N(6)-L-threonylcarbamoyladenosine(37)-C(2))-methylthiotransferase activity"/>
    <property type="evidence" value="ECO:0007669"/>
    <property type="project" value="TreeGrafter"/>
</dbReference>
<dbReference type="InterPro" id="IPR058240">
    <property type="entry name" value="rSAM_sf"/>
</dbReference>
<evidence type="ECO:0000259" key="8">
    <source>
        <dbReference type="PROSITE" id="PS51449"/>
    </source>
</evidence>
<dbReference type="PROSITE" id="PS51918">
    <property type="entry name" value="RADICAL_SAM"/>
    <property type="match status" value="1"/>
</dbReference>
<dbReference type="PANTHER" id="PTHR11918:SF45">
    <property type="entry name" value="THREONYLCARBAMOYLADENOSINE TRNA METHYLTHIOTRANSFERASE"/>
    <property type="match status" value="1"/>
</dbReference>
<dbReference type="InterPro" id="IPR007197">
    <property type="entry name" value="rSAM"/>
</dbReference>
<dbReference type="NCBIfam" id="TIGR00089">
    <property type="entry name" value="MiaB/RimO family radical SAM methylthiotransferase"/>
    <property type="match status" value="1"/>
</dbReference>
<gene>
    <name evidence="10" type="primary">mtaB</name>
    <name evidence="10" type="ORF">IAB16_05525</name>
</gene>
<feature type="domain" description="Radical SAM core" evidence="9">
    <location>
        <begin position="130"/>
        <end position="357"/>
    </location>
</feature>
<dbReference type="Proteomes" id="UP000727857">
    <property type="component" value="Unassembled WGS sequence"/>
</dbReference>
<organism evidence="10 11">
    <name type="scientific">Candidatus Stercoripulliclostridium pullicola</name>
    <dbReference type="NCBI Taxonomy" id="2840953"/>
    <lineage>
        <taxon>Bacteria</taxon>
        <taxon>Bacillati</taxon>
        <taxon>Bacillota</taxon>
        <taxon>Clostridia</taxon>
        <taxon>Eubacteriales</taxon>
        <taxon>Candidatus Stercoripulliclostridium</taxon>
    </lineage>
</organism>
<evidence type="ECO:0000256" key="2">
    <source>
        <dbReference type="ARBA" id="ARBA00022485"/>
    </source>
</evidence>
<comment type="cofactor">
    <cofactor evidence="1">
        <name>[4Fe-4S] cluster</name>
        <dbReference type="ChEBI" id="CHEBI:49883"/>
    </cofactor>
</comment>
<protein>
    <submittedName>
        <fullName evidence="10">tRNA (N(6)-L-threonylcarbamoyladenosine(37)-C(2))-methylthiotransferase MtaB</fullName>
    </submittedName>
</protein>
<dbReference type="Gene3D" id="3.40.50.12160">
    <property type="entry name" value="Methylthiotransferase, N-terminal domain"/>
    <property type="match status" value="1"/>
</dbReference>
<evidence type="ECO:0000259" key="9">
    <source>
        <dbReference type="PROSITE" id="PS51918"/>
    </source>
</evidence>
<dbReference type="GO" id="GO:0051539">
    <property type="term" value="F:4 iron, 4 sulfur cluster binding"/>
    <property type="evidence" value="ECO:0007669"/>
    <property type="project" value="UniProtKB-KW"/>
</dbReference>
<evidence type="ECO:0000256" key="5">
    <source>
        <dbReference type="ARBA" id="ARBA00022723"/>
    </source>
</evidence>
<keyword evidence="2" id="KW-0004">4Fe-4S</keyword>
<comment type="caution">
    <text evidence="10">The sequence shown here is derived from an EMBL/GenBank/DDBJ whole genome shotgun (WGS) entry which is preliminary data.</text>
</comment>
<keyword evidence="5" id="KW-0479">Metal-binding</keyword>
<feature type="domain" description="MTTase N-terminal" evidence="8">
    <location>
        <begin position="2"/>
        <end position="113"/>
    </location>
</feature>
<dbReference type="SFLD" id="SFLDG01061">
    <property type="entry name" value="methylthiotransferase"/>
    <property type="match status" value="1"/>
</dbReference>
<dbReference type="InterPro" id="IPR023404">
    <property type="entry name" value="rSAM_horseshoe"/>
</dbReference>
<dbReference type="CDD" id="cd01335">
    <property type="entry name" value="Radical_SAM"/>
    <property type="match status" value="1"/>
</dbReference>
<sequence>MKRAVIFNLGCKVNQYECDVLAQELAARGYGVSEELGYADLYIVNTCAVTAEAERKSRQVIARCRKHNPSARIMITGCASEKNKDFYIKSGVQYVSGVADKKAILTHLDGELAVNDARPAAFEEPDCVPAVSRTRAYVKIQDGCNNFCSYCIIPYLRGRSRSRDLSACVREIGALAGKTGEIVLTGINLSKFGQDTGTSLAELIEKIADVPVRIRLGSFYVEGVDERLLNALKGLKEFCPHFHLSLQNGDDGVLKDMGRKYTSREYLDKVALIRRYFPSAAITTDVIVGYPTETEEAFRNTLSFVREAAFADLHIFPFSAREGTRAALLAPLDPSVVARRKNELAKARDVLRTAYIDSMTGIPQKALFEEVRDGYAVGYSEYYLRIYTPCDVHVVGKCAIIIPTEKFHDGLKGEIYGK</sequence>
<evidence type="ECO:0000256" key="1">
    <source>
        <dbReference type="ARBA" id="ARBA00001966"/>
    </source>
</evidence>
<dbReference type="EMBL" id="JADINF010000140">
    <property type="protein sequence ID" value="MBO8424459.1"/>
    <property type="molecule type" value="Genomic_DNA"/>
</dbReference>
<dbReference type="InterPro" id="IPR006638">
    <property type="entry name" value="Elp3/MiaA/NifB-like_rSAM"/>
</dbReference>
<dbReference type="InterPro" id="IPR005839">
    <property type="entry name" value="Methylthiotransferase"/>
</dbReference>
<dbReference type="InterPro" id="IPR013848">
    <property type="entry name" value="Methylthiotransferase_N"/>
</dbReference>
<dbReference type="InterPro" id="IPR038135">
    <property type="entry name" value="Methylthiotransferase_N_sf"/>
</dbReference>
<dbReference type="GO" id="GO:0046872">
    <property type="term" value="F:metal ion binding"/>
    <property type="evidence" value="ECO:0007669"/>
    <property type="project" value="UniProtKB-KW"/>
</dbReference>
<dbReference type="SFLD" id="SFLDG01082">
    <property type="entry name" value="B12-binding_domain_containing"/>
    <property type="match status" value="1"/>
</dbReference>
<name>A0A940DHC1_9FIRM</name>
<dbReference type="Gene3D" id="3.80.30.20">
    <property type="entry name" value="tm_1862 like domain"/>
    <property type="match status" value="1"/>
</dbReference>
<reference evidence="10" key="1">
    <citation type="submission" date="2020-10" db="EMBL/GenBank/DDBJ databases">
        <authorList>
            <person name="Gilroy R."/>
        </authorList>
    </citation>
    <scope>NUCLEOTIDE SEQUENCE</scope>
    <source>
        <strain evidence="10">517</strain>
    </source>
</reference>